<dbReference type="InterPro" id="IPR051466">
    <property type="entry name" value="D-amino_acid_metab_enzyme"/>
</dbReference>
<accession>A0ABW4SDD9</accession>
<evidence type="ECO:0000259" key="1">
    <source>
        <dbReference type="Pfam" id="PF01168"/>
    </source>
</evidence>
<keyword evidence="2" id="KW-0413">Isomerase</keyword>
<gene>
    <name evidence="2" type="ORF">ACFSFY_01075</name>
</gene>
<dbReference type="InterPro" id="IPR001608">
    <property type="entry name" value="Ala_racemase_N"/>
</dbReference>
<reference evidence="3" key="1">
    <citation type="journal article" date="2019" name="Int. J. Syst. Evol. Microbiol.">
        <title>The Global Catalogue of Microorganisms (GCM) 10K type strain sequencing project: providing services to taxonomists for standard genome sequencing and annotation.</title>
        <authorList>
            <consortium name="The Broad Institute Genomics Platform"/>
            <consortium name="The Broad Institute Genome Sequencing Center for Infectious Disease"/>
            <person name="Wu L."/>
            <person name="Ma J."/>
        </authorList>
    </citation>
    <scope>NUCLEOTIDE SEQUENCE [LARGE SCALE GENOMIC DNA]</scope>
    <source>
        <strain evidence="3">CGMCC 4.7177</strain>
    </source>
</reference>
<feature type="domain" description="Alanine racemase N-terminal" evidence="1">
    <location>
        <begin position="18"/>
        <end position="263"/>
    </location>
</feature>
<dbReference type="InterPro" id="IPR029066">
    <property type="entry name" value="PLP-binding_barrel"/>
</dbReference>
<protein>
    <submittedName>
        <fullName evidence="2">Alanine racemase</fullName>
        <ecNumber evidence="2">5.1.1.1</ecNumber>
    </submittedName>
</protein>
<evidence type="ECO:0000313" key="2">
    <source>
        <dbReference type="EMBL" id="MFD1926666.1"/>
    </source>
</evidence>
<dbReference type="Proteomes" id="UP001597218">
    <property type="component" value="Unassembled WGS sequence"/>
</dbReference>
<organism evidence="2 3">
    <name type="scientific">Sporosarcina siberiensis</name>
    <dbReference type="NCBI Taxonomy" id="1365606"/>
    <lineage>
        <taxon>Bacteria</taxon>
        <taxon>Bacillati</taxon>
        <taxon>Bacillota</taxon>
        <taxon>Bacilli</taxon>
        <taxon>Bacillales</taxon>
        <taxon>Caryophanaceae</taxon>
        <taxon>Sporosarcina</taxon>
    </lineage>
</organism>
<sequence>MKNAEIAYAHLTRPLACIDLDVLDRNIAFINQKARGKDIRIATKSVRSIELLRYIGERIEHHSGWMTFDLYESLYLLEEGFDHLLLGYPQLEELPMISICRFIREGRTIIFMVDCIEQWQWLDKIGEVNDVLLNVCIDINVSTDFKLVYFGTKRSSLTSIGQIKCLLDEAKTLTNTKLTGVMGYEAQIAGVTDIPNAKYQIPIIKLLKKKSSKKVRIFRKNAVDLIKSRFSSLSFVNGGGSGSIEFTSGEDEVTELTIGSAFYFPALFSRYESLPLEAATTFALRVTRKPEEGIVVCHGGGYIASGATGSDKNPVPIWPKDLSLLKNEGAGEVQTPLLDSKSKLKIGDTVYFSHAKAGELCERFTELHARRGSDYVKPFKTYRGHGGCYL</sequence>
<dbReference type="Gene3D" id="3.20.20.10">
    <property type="entry name" value="Alanine racemase"/>
    <property type="match status" value="1"/>
</dbReference>
<dbReference type="PANTHER" id="PTHR28004">
    <property type="entry name" value="ZGC:162816-RELATED"/>
    <property type="match status" value="1"/>
</dbReference>
<evidence type="ECO:0000313" key="3">
    <source>
        <dbReference type="Proteomes" id="UP001597218"/>
    </source>
</evidence>
<dbReference type="EC" id="5.1.1.1" evidence="2"/>
<dbReference type="GO" id="GO:0008784">
    <property type="term" value="F:alanine racemase activity"/>
    <property type="evidence" value="ECO:0007669"/>
    <property type="project" value="UniProtKB-EC"/>
</dbReference>
<dbReference type="Pfam" id="PF01168">
    <property type="entry name" value="Ala_racemase_N"/>
    <property type="match status" value="1"/>
</dbReference>
<keyword evidence="3" id="KW-1185">Reference proteome</keyword>
<dbReference type="PANTHER" id="PTHR28004:SF2">
    <property type="entry name" value="D-SERINE DEHYDRATASE"/>
    <property type="match status" value="1"/>
</dbReference>
<dbReference type="SUPFAM" id="SSF51419">
    <property type="entry name" value="PLP-binding barrel"/>
    <property type="match status" value="1"/>
</dbReference>
<proteinExistence type="predicted"/>
<dbReference type="EMBL" id="JBHUGI010000002">
    <property type="protein sequence ID" value="MFD1926666.1"/>
    <property type="molecule type" value="Genomic_DNA"/>
</dbReference>
<name>A0ABW4SDD9_9BACL</name>
<comment type="caution">
    <text evidence="2">The sequence shown here is derived from an EMBL/GenBank/DDBJ whole genome shotgun (WGS) entry which is preliminary data.</text>
</comment>
<dbReference type="RefSeq" id="WP_381535314.1">
    <property type="nucleotide sequence ID" value="NZ_JBHUGI010000002.1"/>
</dbReference>